<keyword evidence="3" id="KW-0804">Transcription</keyword>
<dbReference type="PROSITE" id="PS50995">
    <property type="entry name" value="HTH_MARR_2"/>
    <property type="match status" value="1"/>
</dbReference>
<gene>
    <name evidence="5" type="ORF">OKW52_01770</name>
</gene>
<evidence type="ECO:0000313" key="6">
    <source>
        <dbReference type="Proteomes" id="UP001208938"/>
    </source>
</evidence>
<name>A0ABT3GU09_9RHOB</name>
<comment type="caution">
    <text evidence="5">The sequence shown here is derived from an EMBL/GenBank/DDBJ whole genome shotgun (WGS) entry which is preliminary data.</text>
</comment>
<sequence length="161" mass="17589">MQSAAQLLADIDAEAPLELQPSLERSVNFRLRMAQILAYKSFEAKVPDHGGAARYLGLLSIICQNPGQSQIKLAEAVGLQRSSLVPILDKMEANGILERRAVDGDRRSNAVWPTDHGQAVVADLTAQALELEMRTLDGLSAEETDQLLGLMDRVITNLRRG</sequence>
<dbReference type="EMBL" id="JAPDFL010000001">
    <property type="protein sequence ID" value="MCW1931031.1"/>
    <property type="molecule type" value="Genomic_DNA"/>
</dbReference>
<evidence type="ECO:0000259" key="4">
    <source>
        <dbReference type="PROSITE" id="PS50995"/>
    </source>
</evidence>
<proteinExistence type="predicted"/>
<dbReference type="InterPro" id="IPR000835">
    <property type="entry name" value="HTH_MarR-typ"/>
</dbReference>
<evidence type="ECO:0000256" key="2">
    <source>
        <dbReference type="ARBA" id="ARBA00023125"/>
    </source>
</evidence>
<protein>
    <submittedName>
        <fullName evidence="5">MarR family transcriptional regulator</fullName>
    </submittedName>
</protein>
<dbReference type="PANTHER" id="PTHR42756:SF1">
    <property type="entry name" value="TRANSCRIPTIONAL REPRESSOR OF EMRAB OPERON"/>
    <property type="match status" value="1"/>
</dbReference>
<evidence type="ECO:0000256" key="3">
    <source>
        <dbReference type="ARBA" id="ARBA00023163"/>
    </source>
</evidence>
<evidence type="ECO:0000256" key="1">
    <source>
        <dbReference type="ARBA" id="ARBA00023015"/>
    </source>
</evidence>
<keyword evidence="1" id="KW-0805">Transcription regulation</keyword>
<dbReference type="Pfam" id="PF01047">
    <property type="entry name" value="MarR"/>
    <property type="match status" value="1"/>
</dbReference>
<dbReference type="Gene3D" id="1.10.10.10">
    <property type="entry name" value="Winged helix-like DNA-binding domain superfamily/Winged helix DNA-binding domain"/>
    <property type="match status" value="1"/>
</dbReference>
<feature type="domain" description="HTH marR-type" evidence="4">
    <location>
        <begin position="1"/>
        <end position="156"/>
    </location>
</feature>
<accession>A0ABT3GU09</accession>
<keyword evidence="6" id="KW-1185">Reference proteome</keyword>
<reference evidence="5 6" key="1">
    <citation type="submission" date="2022-10" db="EMBL/GenBank/DDBJ databases">
        <title>Pararhodobacter sp. nov., isolated from marine algae.</title>
        <authorList>
            <person name="Choi B.J."/>
            <person name="Kim J.M."/>
            <person name="Lee J.K."/>
            <person name="Choi D.G."/>
            <person name="Jeon C.O."/>
        </authorList>
    </citation>
    <scope>NUCLEOTIDE SEQUENCE [LARGE SCALE GENOMIC DNA]</scope>
    <source>
        <strain evidence="5 6">ZQ420</strain>
    </source>
</reference>
<dbReference type="PANTHER" id="PTHR42756">
    <property type="entry name" value="TRANSCRIPTIONAL REGULATOR, MARR"/>
    <property type="match status" value="1"/>
</dbReference>
<dbReference type="InterPro" id="IPR036388">
    <property type="entry name" value="WH-like_DNA-bd_sf"/>
</dbReference>
<dbReference type="Proteomes" id="UP001208938">
    <property type="component" value="Unassembled WGS sequence"/>
</dbReference>
<evidence type="ECO:0000313" key="5">
    <source>
        <dbReference type="EMBL" id="MCW1931031.1"/>
    </source>
</evidence>
<keyword evidence="2" id="KW-0238">DNA-binding</keyword>
<dbReference type="InterPro" id="IPR036390">
    <property type="entry name" value="WH_DNA-bd_sf"/>
</dbReference>
<dbReference type="SMART" id="SM00347">
    <property type="entry name" value="HTH_MARR"/>
    <property type="match status" value="1"/>
</dbReference>
<organism evidence="5 6">
    <name type="scientific">Pararhodobacter zhoushanensis</name>
    <dbReference type="NCBI Taxonomy" id="2479545"/>
    <lineage>
        <taxon>Bacteria</taxon>
        <taxon>Pseudomonadati</taxon>
        <taxon>Pseudomonadota</taxon>
        <taxon>Alphaproteobacteria</taxon>
        <taxon>Rhodobacterales</taxon>
        <taxon>Paracoccaceae</taxon>
        <taxon>Pararhodobacter</taxon>
    </lineage>
</organism>
<dbReference type="RefSeq" id="WP_264504188.1">
    <property type="nucleotide sequence ID" value="NZ_JAPDFL010000001.1"/>
</dbReference>
<dbReference type="PRINTS" id="PR00598">
    <property type="entry name" value="HTHMARR"/>
</dbReference>
<dbReference type="SUPFAM" id="SSF46785">
    <property type="entry name" value="Winged helix' DNA-binding domain"/>
    <property type="match status" value="1"/>
</dbReference>